<evidence type="ECO:0000256" key="2">
    <source>
        <dbReference type="SAM" id="SignalP"/>
    </source>
</evidence>
<feature type="chain" id="PRO_5045047481" description="Protein kinase domain-containing protein" evidence="2">
    <location>
        <begin position="21"/>
        <end position="226"/>
    </location>
</feature>
<keyword evidence="5" id="KW-1185">Reference proteome</keyword>
<evidence type="ECO:0000259" key="3">
    <source>
        <dbReference type="PROSITE" id="PS50011"/>
    </source>
</evidence>
<dbReference type="PANTHER" id="PTHR12984">
    <property type="entry name" value="SCY1-RELATED S/T PROTEIN KINASE-LIKE"/>
    <property type="match status" value="1"/>
</dbReference>
<evidence type="ECO:0000313" key="5">
    <source>
        <dbReference type="Proteomes" id="UP001165060"/>
    </source>
</evidence>
<feature type="compositionally biased region" description="Polar residues" evidence="1">
    <location>
        <begin position="40"/>
        <end position="49"/>
    </location>
</feature>
<proteinExistence type="predicted"/>
<keyword evidence="2" id="KW-0732">Signal</keyword>
<feature type="domain" description="Protein kinase" evidence="3">
    <location>
        <begin position="1"/>
        <end position="226"/>
    </location>
</feature>
<organism evidence="4 5">
    <name type="scientific">Tetraparma gracilis</name>
    <dbReference type="NCBI Taxonomy" id="2962635"/>
    <lineage>
        <taxon>Eukaryota</taxon>
        <taxon>Sar</taxon>
        <taxon>Stramenopiles</taxon>
        <taxon>Ochrophyta</taxon>
        <taxon>Bolidophyceae</taxon>
        <taxon>Parmales</taxon>
        <taxon>Triparmaceae</taxon>
        <taxon>Tetraparma</taxon>
    </lineage>
</organism>
<dbReference type="SUPFAM" id="SSF56112">
    <property type="entry name" value="Protein kinase-like (PK-like)"/>
    <property type="match status" value="1"/>
</dbReference>
<dbReference type="Gene3D" id="1.10.510.10">
    <property type="entry name" value="Transferase(Phosphotransferase) domain 1"/>
    <property type="match status" value="1"/>
</dbReference>
<evidence type="ECO:0000256" key="1">
    <source>
        <dbReference type="SAM" id="MobiDB-lite"/>
    </source>
</evidence>
<dbReference type="InterPro" id="IPR051177">
    <property type="entry name" value="CIK-Related_Protein"/>
</dbReference>
<gene>
    <name evidence="4" type="ORF">TeGR_g3356</name>
</gene>
<feature type="signal peptide" evidence="2">
    <location>
        <begin position="1"/>
        <end position="20"/>
    </location>
</feature>
<dbReference type="PROSITE" id="PS50011">
    <property type="entry name" value="PROTEIN_KINASE_DOM"/>
    <property type="match status" value="1"/>
</dbReference>
<comment type="caution">
    <text evidence="4">The sequence shown here is derived from an EMBL/GenBank/DDBJ whole genome shotgun (WGS) entry which is preliminary data.</text>
</comment>
<name>A0ABQ6MFD9_9STRA</name>
<evidence type="ECO:0000313" key="4">
    <source>
        <dbReference type="EMBL" id="GMI25366.1"/>
    </source>
</evidence>
<dbReference type="EMBL" id="BRYB01004080">
    <property type="protein sequence ID" value="GMI25366.1"/>
    <property type="molecule type" value="Genomic_DNA"/>
</dbReference>
<reference evidence="4 5" key="1">
    <citation type="journal article" date="2023" name="Commun. Biol.">
        <title>Genome analysis of Parmales, the sister group of diatoms, reveals the evolutionary specialization of diatoms from phago-mixotrophs to photoautotrophs.</title>
        <authorList>
            <person name="Ban H."/>
            <person name="Sato S."/>
            <person name="Yoshikawa S."/>
            <person name="Yamada K."/>
            <person name="Nakamura Y."/>
            <person name="Ichinomiya M."/>
            <person name="Sato N."/>
            <person name="Blanc-Mathieu R."/>
            <person name="Endo H."/>
            <person name="Kuwata A."/>
            <person name="Ogata H."/>
        </authorList>
    </citation>
    <scope>NUCLEOTIDE SEQUENCE [LARGE SCALE GENOMIC DNA]</scope>
</reference>
<dbReference type="PANTHER" id="PTHR12984:SF3">
    <property type="entry name" value="N-TERMINAL KINASE-LIKE PROTEIN"/>
    <property type="match status" value="1"/>
</dbReference>
<dbReference type="Proteomes" id="UP001165060">
    <property type="component" value="Unassembled WGS sequence"/>
</dbReference>
<sequence>MLSWITGATALGGLPYSVDASQPPHWSPPPAGFFVPRDGSPTSAAGANPSQPPQPVTIWTLDKASTDPGLLPPLRNHFSYALKLRHPGVLQVFEAKDTVPDSDRKGELIIVTQRCVPLPAYLSAVSPPSPALASFGLHSLLSALAFLHDSANLSHNNLHPGSVFVAGGEFKLSCFQLASPLPPSGTFRSYEASVAAAAGAAKYRSPERQRADLDAVAKAPVHCQDA</sequence>
<accession>A0ABQ6MFD9</accession>
<dbReference type="InterPro" id="IPR000719">
    <property type="entry name" value="Prot_kinase_dom"/>
</dbReference>
<feature type="region of interest" description="Disordered" evidence="1">
    <location>
        <begin position="27"/>
        <end position="54"/>
    </location>
</feature>
<dbReference type="InterPro" id="IPR011009">
    <property type="entry name" value="Kinase-like_dom_sf"/>
</dbReference>
<protein>
    <recommendedName>
        <fullName evidence="3">Protein kinase domain-containing protein</fullName>
    </recommendedName>
</protein>